<evidence type="ECO:0000313" key="2">
    <source>
        <dbReference type="Proteomes" id="UP000262699"/>
    </source>
</evidence>
<sequence>MGAGLFAAALALQPGDCPPEPPITYVCGAEKPEDVVAIPGTAWLIASGFAPGAGLKLVDTRALTLSRWYEGRQEQVAPDRRWRGGCPGPVDPALFNARGLSLRPIGRDGYELLVVNHGGRESIERFEVSTRAAAPTLRWRGCMPMPAGQVANSVASFADGTILVTVLNRPGTSIADFVEGRTTGAVWRLSPGAAAFELLPGTELPGNNGIEIDPDGRHFYVVAFGWHAVVVFDRRDTARPVARIEAPDFMPDNIRWSSGRLLVAGMRLDEPACGGLRRVANGVADPMRCPRGWVVGAVDPAARRIATVAYGPPQRAFNGLSAAAIVGDTLWLGSFQADRLATLPLPHAQKDLP</sequence>
<gene>
    <name evidence="1" type="ORF">DEP91_02585</name>
</gene>
<protein>
    <recommendedName>
        <fullName evidence="3">SMP-30/Gluconolactonase/LRE-like region domain-containing protein</fullName>
    </recommendedName>
</protein>
<proteinExistence type="predicted"/>
<dbReference type="SUPFAM" id="SSF63829">
    <property type="entry name" value="Calcium-dependent phosphotriesterase"/>
    <property type="match status" value="1"/>
</dbReference>
<dbReference type="AlphaFoldDB" id="A0A3D0W8Q3"/>
<dbReference type="Gene3D" id="2.120.10.30">
    <property type="entry name" value="TolB, C-terminal domain"/>
    <property type="match status" value="1"/>
</dbReference>
<name>A0A3D0W8Q3_9SPHN</name>
<evidence type="ECO:0000313" key="1">
    <source>
        <dbReference type="EMBL" id="HCB75050.1"/>
    </source>
</evidence>
<organism evidence="1 2">
    <name type="scientific">Sphingomonas bacterium</name>
    <dbReference type="NCBI Taxonomy" id="1895847"/>
    <lineage>
        <taxon>Bacteria</taxon>
        <taxon>Pseudomonadati</taxon>
        <taxon>Pseudomonadota</taxon>
        <taxon>Alphaproteobacteria</taxon>
        <taxon>Sphingomonadales</taxon>
        <taxon>Sphingomonadaceae</taxon>
        <taxon>Sphingomonas</taxon>
    </lineage>
</organism>
<evidence type="ECO:0008006" key="3">
    <source>
        <dbReference type="Google" id="ProtNLM"/>
    </source>
</evidence>
<reference evidence="1 2" key="1">
    <citation type="journal article" date="2018" name="Nat. Biotechnol.">
        <title>A standardized bacterial taxonomy based on genome phylogeny substantially revises the tree of life.</title>
        <authorList>
            <person name="Parks D.H."/>
            <person name="Chuvochina M."/>
            <person name="Waite D.W."/>
            <person name="Rinke C."/>
            <person name="Skarshewski A."/>
            <person name="Chaumeil P.A."/>
            <person name="Hugenholtz P."/>
        </authorList>
    </citation>
    <scope>NUCLEOTIDE SEQUENCE [LARGE SCALE GENOMIC DNA]</scope>
    <source>
        <strain evidence="1">UBA9015</strain>
    </source>
</reference>
<dbReference type="InterPro" id="IPR011042">
    <property type="entry name" value="6-blade_b-propeller_TolB-like"/>
</dbReference>
<dbReference type="EMBL" id="DOYJ01000082">
    <property type="protein sequence ID" value="HCB75050.1"/>
    <property type="molecule type" value="Genomic_DNA"/>
</dbReference>
<comment type="caution">
    <text evidence="1">The sequence shown here is derived from an EMBL/GenBank/DDBJ whole genome shotgun (WGS) entry which is preliminary data.</text>
</comment>
<accession>A0A3D0W8Q3</accession>
<dbReference type="Proteomes" id="UP000262699">
    <property type="component" value="Unassembled WGS sequence"/>
</dbReference>